<feature type="non-terminal residue" evidence="2">
    <location>
        <position position="1"/>
    </location>
</feature>
<organism evidence="2 3">
    <name type="scientific">Gigaspora margarita</name>
    <dbReference type="NCBI Taxonomy" id="4874"/>
    <lineage>
        <taxon>Eukaryota</taxon>
        <taxon>Fungi</taxon>
        <taxon>Fungi incertae sedis</taxon>
        <taxon>Mucoromycota</taxon>
        <taxon>Glomeromycotina</taxon>
        <taxon>Glomeromycetes</taxon>
        <taxon>Diversisporales</taxon>
        <taxon>Gigasporaceae</taxon>
        <taxon>Gigaspora</taxon>
    </lineage>
</organism>
<dbReference type="EMBL" id="CAJVQB010007271">
    <property type="protein sequence ID" value="CAG8700224.1"/>
    <property type="molecule type" value="Genomic_DNA"/>
</dbReference>
<evidence type="ECO:0000313" key="2">
    <source>
        <dbReference type="EMBL" id="CAG8700224.1"/>
    </source>
</evidence>
<accession>A0ABN7UY36</accession>
<gene>
    <name evidence="2" type="ORF">GMARGA_LOCUS12074</name>
</gene>
<feature type="compositionally biased region" description="Low complexity" evidence="1">
    <location>
        <begin position="52"/>
        <end position="113"/>
    </location>
</feature>
<comment type="caution">
    <text evidence="2">The sequence shown here is derived from an EMBL/GenBank/DDBJ whole genome shotgun (WGS) entry which is preliminary data.</text>
</comment>
<protein>
    <submittedName>
        <fullName evidence="2">33250_t:CDS:1</fullName>
    </submittedName>
</protein>
<proteinExistence type="predicted"/>
<evidence type="ECO:0000313" key="3">
    <source>
        <dbReference type="Proteomes" id="UP000789901"/>
    </source>
</evidence>
<evidence type="ECO:0000256" key="1">
    <source>
        <dbReference type="SAM" id="MobiDB-lite"/>
    </source>
</evidence>
<reference evidence="2 3" key="1">
    <citation type="submission" date="2021-06" db="EMBL/GenBank/DDBJ databases">
        <authorList>
            <person name="Kallberg Y."/>
            <person name="Tangrot J."/>
            <person name="Rosling A."/>
        </authorList>
    </citation>
    <scope>NUCLEOTIDE SEQUENCE [LARGE SCALE GENOMIC DNA]</scope>
    <source>
        <strain evidence="2 3">120-4 pot B 10/14</strain>
    </source>
</reference>
<keyword evidence="3" id="KW-1185">Reference proteome</keyword>
<feature type="region of interest" description="Disordered" evidence="1">
    <location>
        <begin position="52"/>
        <end position="122"/>
    </location>
</feature>
<name>A0ABN7UY36_GIGMA</name>
<dbReference type="Proteomes" id="UP000789901">
    <property type="component" value="Unassembled WGS sequence"/>
</dbReference>
<sequence>SSAESLRHQTNNCKTFSMTGFTNTNTIIPGCTITYVVPTIIAINCSSCSGPSLNGPDPSPSLNSPGSSPSLNGPDPSTSPNDPGPSASPNGPGPSPSLKGPGPSTSPNSPGSSLNDPLKHQANNCTTTTATSYTITDTSTFGCTVTYVAPEITAVNCGTYS</sequence>